<reference evidence="1 2" key="1">
    <citation type="submission" date="2021-07" db="EMBL/GenBank/DDBJ databases">
        <title>The Aristolochia fimbriata genome: insights into angiosperm evolution, floral development and chemical biosynthesis.</title>
        <authorList>
            <person name="Jiao Y."/>
        </authorList>
    </citation>
    <scope>NUCLEOTIDE SEQUENCE [LARGE SCALE GENOMIC DNA]</scope>
    <source>
        <strain evidence="1">IBCAS-2021</strain>
        <tissue evidence="1">Leaf</tissue>
    </source>
</reference>
<organism evidence="1 2">
    <name type="scientific">Aristolochia fimbriata</name>
    <name type="common">White veined hardy Dutchman's pipe vine</name>
    <dbReference type="NCBI Taxonomy" id="158543"/>
    <lineage>
        <taxon>Eukaryota</taxon>
        <taxon>Viridiplantae</taxon>
        <taxon>Streptophyta</taxon>
        <taxon>Embryophyta</taxon>
        <taxon>Tracheophyta</taxon>
        <taxon>Spermatophyta</taxon>
        <taxon>Magnoliopsida</taxon>
        <taxon>Magnoliidae</taxon>
        <taxon>Piperales</taxon>
        <taxon>Aristolochiaceae</taxon>
        <taxon>Aristolochia</taxon>
    </lineage>
</organism>
<dbReference type="PANTHER" id="PTHR37743:SF1">
    <property type="entry name" value="ARM REPEAT SUPERFAMILY PROTEIN"/>
    <property type="match status" value="1"/>
</dbReference>
<evidence type="ECO:0000313" key="2">
    <source>
        <dbReference type="Proteomes" id="UP000825729"/>
    </source>
</evidence>
<comment type="caution">
    <text evidence="1">The sequence shown here is derived from an EMBL/GenBank/DDBJ whole genome shotgun (WGS) entry which is preliminary data.</text>
</comment>
<dbReference type="Proteomes" id="UP000825729">
    <property type="component" value="Unassembled WGS sequence"/>
</dbReference>
<accession>A0AAV7EKT2</accession>
<protein>
    <submittedName>
        <fullName evidence="1">Uncharacterized protein</fullName>
    </submittedName>
</protein>
<dbReference type="PANTHER" id="PTHR37743">
    <property type="entry name" value="ARM REPEAT SUPERFAMILY PROTEIN"/>
    <property type="match status" value="1"/>
</dbReference>
<gene>
    <name evidence="1" type="ORF">H6P81_009417</name>
</gene>
<dbReference type="EMBL" id="JAINDJ010000004">
    <property type="protein sequence ID" value="KAG9449452.1"/>
    <property type="molecule type" value="Genomic_DNA"/>
</dbReference>
<keyword evidence="2" id="KW-1185">Reference proteome</keyword>
<dbReference type="AlphaFoldDB" id="A0AAV7EKT2"/>
<name>A0AAV7EKT2_ARIFI</name>
<evidence type="ECO:0000313" key="1">
    <source>
        <dbReference type="EMBL" id="KAG9449452.1"/>
    </source>
</evidence>
<proteinExistence type="predicted"/>
<sequence length="408" mass="44843">MLKDISRQLLGCLGDGDPMIQACAPSLLSRLVFILLDCIRDLHEAPDPPGTKLDIDRVFCLIPKWVESVQNWTSLIAPLIEKMFAEPSNGIIVRFLSHISENLAEARDVVLQRVLVNMQMHDLMDVKCLANCLDEASTTVDSTKLKGSLFDRLCPLLILRLLPLGVFSELNSSLILAYFLFAPHLWFGVKIASHPAMARIKQVLEKVLLWPSVDSNEGFALSYFSLLPFTPYLCKFGSYHDLHLYYAPSKAQHGCIDYFALMICTGLQISLPSTGSTHISDAVGKHSVLCYVIQRLPHNQSGSGTHGSGKNTVHMDSRPTIGAPDTTEGLAGKVVPIPFRLCMANVLISVCQKISSSSKNSFARAALPVLIPSIKMIAESEVRAACLQVLFSAVYHLMSAVRSCSNFL</sequence>